<dbReference type="GO" id="GO:0033768">
    <property type="term" value="C:SUMO-targeted ubiquitin ligase complex"/>
    <property type="evidence" value="ECO:0007669"/>
    <property type="project" value="TreeGrafter"/>
</dbReference>
<dbReference type="EMBL" id="CM007367">
    <property type="protein sequence ID" value="OIW08842.1"/>
    <property type="molecule type" value="Genomic_DNA"/>
</dbReference>
<proteinExistence type="predicted"/>
<protein>
    <submittedName>
        <fullName evidence="1">Uncharacterized protein</fullName>
    </submittedName>
</protein>
<gene>
    <name evidence="1" type="ORF">TanjilG_16423</name>
</gene>
<dbReference type="AlphaFoldDB" id="A0A1J7HQY9"/>
<dbReference type="PANTHER" id="PTHR47094:SF1">
    <property type="entry name" value="RING-TYPE E3 UBIQUITIN TRANSFERASE"/>
    <property type="match status" value="1"/>
</dbReference>
<name>A0A1J7HQY9_LUPAN</name>
<dbReference type="Gramene" id="OIW08842">
    <property type="protein sequence ID" value="OIW08842"/>
    <property type="gene ID" value="TanjilG_16423"/>
</dbReference>
<evidence type="ECO:0000313" key="1">
    <source>
        <dbReference type="EMBL" id="OIW08842.1"/>
    </source>
</evidence>
<organism evidence="1 2">
    <name type="scientific">Lupinus angustifolius</name>
    <name type="common">Narrow-leaved blue lupine</name>
    <dbReference type="NCBI Taxonomy" id="3871"/>
    <lineage>
        <taxon>Eukaryota</taxon>
        <taxon>Viridiplantae</taxon>
        <taxon>Streptophyta</taxon>
        <taxon>Embryophyta</taxon>
        <taxon>Tracheophyta</taxon>
        <taxon>Spermatophyta</taxon>
        <taxon>Magnoliopsida</taxon>
        <taxon>eudicotyledons</taxon>
        <taxon>Gunneridae</taxon>
        <taxon>Pentapetalae</taxon>
        <taxon>rosids</taxon>
        <taxon>fabids</taxon>
        <taxon>Fabales</taxon>
        <taxon>Fabaceae</taxon>
        <taxon>Papilionoideae</taxon>
        <taxon>50 kb inversion clade</taxon>
        <taxon>genistoids sensu lato</taxon>
        <taxon>core genistoids</taxon>
        <taxon>Genisteae</taxon>
        <taxon>Lupinus</taxon>
    </lineage>
</organism>
<sequence>MNSRSGRAPVRSYRRRKTFLDIDLNHLPFGENREQEEGTSNQLGIEQVQELQVHEQPPTIDVDAFDDDVIESTPRAFAEAKNKNSSRRSRRRTIVDLDLEDQIRVTNSNCNKRNRVTPGQPIFNYDHYDLCISSEGNSSHKRKNMAPPEAPKEPVFNCPICIGPLVEEKEDYCKRAYTGVPPIS</sequence>
<keyword evidence="2" id="KW-1185">Reference proteome</keyword>
<accession>A0A1J7HQY9</accession>
<dbReference type="GO" id="GO:0032183">
    <property type="term" value="F:SUMO binding"/>
    <property type="evidence" value="ECO:0007669"/>
    <property type="project" value="TreeGrafter"/>
</dbReference>
<dbReference type="GO" id="GO:0140082">
    <property type="term" value="F:SUMO-ubiquitin ligase activity"/>
    <property type="evidence" value="ECO:0007669"/>
    <property type="project" value="TreeGrafter"/>
</dbReference>
<dbReference type="GO" id="GO:0006511">
    <property type="term" value="P:ubiquitin-dependent protein catabolic process"/>
    <property type="evidence" value="ECO:0007669"/>
    <property type="project" value="TreeGrafter"/>
</dbReference>
<reference evidence="1 2" key="1">
    <citation type="journal article" date="2017" name="Plant Biotechnol. J.">
        <title>A comprehensive draft genome sequence for lupin (Lupinus angustifolius), an emerging health food: insights into plant-microbe interactions and legume evolution.</title>
        <authorList>
            <person name="Hane J.K."/>
            <person name="Ming Y."/>
            <person name="Kamphuis L.G."/>
            <person name="Nelson M.N."/>
            <person name="Garg G."/>
            <person name="Atkins C.A."/>
            <person name="Bayer P.E."/>
            <person name="Bravo A."/>
            <person name="Bringans S."/>
            <person name="Cannon S."/>
            <person name="Edwards D."/>
            <person name="Foley R."/>
            <person name="Gao L.L."/>
            <person name="Harrison M.J."/>
            <person name="Huang W."/>
            <person name="Hurgobin B."/>
            <person name="Li S."/>
            <person name="Liu C.W."/>
            <person name="McGrath A."/>
            <person name="Morahan G."/>
            <person name="Murray J."/>
            <person name="Weller J."/>
            <person name="Jian J."/>
            <person name="Singh K.B."/>
        </authorList>
    </citation>
    <scope>NUCLEOTIDE SEQUENCE [LARGE SCALE GENOMIC DNA]</scope>
    <source>
        <strain evidence="2">cv. Tanjil</strain>
        <tissue evidence="1">Whole plant</tissue>
    </source>
</reference>
<dbReference type="GO" id="GO:0061630">
    <property type="term" value="F:ubiquitin protein ligase activity"/>
    <property type="evidence" value="ECO:0007669"/>
    <property type="project" value="InterPro"/>
</dbReference>
<dbReference type="PANTHER" id="PTHR47094">
    <property type="entry name" value="ELFLESS, ISOFORM B"/>
    <property type="match status" value="1"/>
</dbReference>
<dbReference type="InterPro" id="IPR049627">
    <property type="entry name" value="SLX8"/>
</dbReference>
<evidence type="ECO:0000313" key="2">
    <source>
        <dbReference type="Proteomes" id="UP000188354"/>
    </source>
</evidence>
<dbReference type="STRING" id="3871.A0A1J7HQY9"/>
<dbReference type="Proteomes" id="UP000188354">
    <property type="component" value="Chromosome LG07"/>
</dbReference>